<dbReference type="SUPFAM" id="SSF52540">
    <property type="entry name" value="P-loop containing nucleoside triphosphate hydrolases"/>
    <property type="match status" value="1"/>
</dbReference>
<gene>
    <name evidence="3" type="ORF">SDC9_54069</name>
</gene>
<dbReference type="PANTHER" id="PTHR33295:SF18">
    <property type="entry name" value="AAA+ ATPASE DOMAIN-CONTAINING PROTEIN"/>
    <property type="match status" value="1"/>
</dbReference>
<organism evidence="3">
    <name type="scientific">bioreactor metagenome</name>
    <dbReference type="NCBI Taxonomy" id="1076179"/>
    <lineage>
        <taxon>unclassified sequences</taxon>
        <taxon>metagenomes</taxon>
        <taxon>ecological metagenomes</taxon>
    </lineage>
</organism>
<dbReference type="PANTHER" id="PTHR33295">
    <property type="entry name" value="ATPASE"/>
    <property type="match status" value="1"/>
</dbReference>
<evidence type="ECO:0000313" key="3">
    <source>
        <dbReference type="EMBL" id="MPM07762.1"/>
    </source>
</evidence>
<feature type="domain" description="DUF4143" evidence="2">
    <location>
        <begin position="209"/>
        <end position="367"/>
    </location>
</feature>
<comment type="caution">
    <text evidence="3">The sequence shown here is derived from an EMBL/GenBank/DDBJ whole genome shotgun (WGS) entry which is preliminary data.</text>
</comment>
<evidence type="ECO:0000259" key="2">
    <source>
        <dbReference type="Pfam" id="PF13635"/>
    </source>
</evidence>
<dbReference type="InterPro" id="IPR025420">
    <property type="entry name" value="DUF4143"/>
</dbReference>
<reference evidence="3" key="1">
    <citation type="submission" date="2019-08" db="EMBL/GenBank/DDBJ databases">
        <authorList>
            <person name="Kucharzyk K."/>
            <person name="Murdoch R.W."/>
            <person name="Higgins S."/>
            <person name="Loffler F."/>
        </authorList>
    </citation>
    <scope>NUCLEOTIDE SEQUENCE</scope>
</reference>
<name>A0A644WVD2_9ZZZZ</name>
<dbReference type="AlphaFoldDB" id="A0A644WVD2"/>
<accession>A0A644WVD2</accession>
<protein>
    <recommendedName>
        <fullName evidence="4">AAA domain-containing protein</fullName>
    </recommendedName>
</protein>
<dbReference type="Pfam" id="PF13635">
    <property type="entry name" value="DUF4143"/>
    <property type="match status" value="1"/>
</dbReference>
<dbReference type="EMBL" id="VSSQ01001373">
    <property type="protein sequence ID" value="MPM07762.1"/>
    <property type="molecule type" value="Genomic_DNA"/>
</dbReference>
<feature type="domain" description="AAA" evidence="1">
    <location>
        <begin position="21"/>
        <end position="162"/>
    </location>
</feature>
<proteinExistence type="predicted"/>
<evidence type="ECO:0008006" key="4">
    <source>
        <dbReference type="Google" id="ProtNLM"/>
    </source>
</evidence>
<dbReference type="InterPro" id="IPR041682">
    <property type="entry name" value="AAA_14"/>
</dbReference>
<evidence type="ECO:0000259" key="1">
    <source>
        <dbReference type="Pfam" id="PF13173"/>
    </source>
</evidence>
<dbReference type="Pfam" id="PF13173">
    <property type="entry name" value="AAA_14"/>
    <property type="match status" value="1"/>
</dbReference>
<sequence>MIIKRDYYLQKLIRRRENGMVKVIIGLRRSGKSYLLFNLYHDYLISTGVKEEQIIGIALDDIHFTQYRDVSKLNSYIRAKLEGSSQMHYVFIDEVQYAIKRSEMDNTITTELYDMLNGLMRLKNADIYVTGSNSKMLSNDVLTSFRGRGDTVEIWPLSFKEFYDYIGGDKEDAYEHYALFGGLPGVLRYSEPEDKVGYLQNLFTEIYFKDIIERYKITLPDVLEQITDELCSSIGSLTNANRLANALSSARGTKVNSNTVSSYLGYLCDSFLFNCAKRYDVKGKKYFSYPSKYYCVDLGLRNARLNFRQQEESHIMENIIFNNLISRGFAVDVGVVTVHAKQDDQKIRQSNLEIDFIINKGMKKYYIQSALRMDTPDKRQQEERPFLELNDFFRKIIITKTRMKPWVNEKGVITIGLLDFLLDESALDAL</sequence>
<dbReference type="InterPro" id="IPR027417">
    <property type="entry name" value="P-loop_NTPase"/>
</dbReference>